<evidence type="ECO:0000256" key="5">
    <source>
        <dbReference type="ARBA" id="ARBA00022989"/>
    </source>
</evidence>
<evidence type="ECO:0000256" key="7">
    <source>
        <dbReference type="ARBA" id="ARBA00023186"/>
    </source>
</evidence>
<comment type="function">
    <text evidence="8">Calcium-binding protein that interacts with newly synthesized monoglucosylated glycoproteins in the endoplasmic reticulum. It may act in assisting protein assembly and/or in the retention within the ER of unassembled protein subunits. It seems to play a major role in the quality control apparatus of the ER by the retention of incorrectly folded proteins. Required for embryogenesis and larval development under heat and ER stress conditions. May be important for germ cell development. Involved in neuronal necrotic cell death.</text>
</comment>
<feature type="compositionally biased region" description="Acidic residues" evidence="11">
    <location>
        <begin position="556"/>
        <end position="565"/>
    </location>
</feature>
<evidence type="ECO:0000256" key="9">
    <source>
        <dbReference type="PIRSR" id="PIRSR601580-3"/>
    </source>
</evidence>
<evidence type="ECO:0000313" key="13">
    <source>
        <dbReference type="Proteomes" id="UP000192247"/>
    </source>
</evidence>
<accession>A0A1V9XKX9</accession>
<dbReference type="SUPFAM" id="SSF63887">
    <property type="entry name" value="P-domain of calnexin/calreticulin"/>
    <property type="match status" value="1"/>
</dbReference>
<comment type="similarity">
    <text evidence="2 10">Belongs to the calreticulin family.</text>
</comment>
<dbReference type="FunFam" id="2.10.250.10:FF:000001">
    <property type="entry name" value="Calnexin homolog"/>
    <property type="match status" value="1"/>
</dbReference>
<dbReference type="Gene3D" id="2.10.250.10">
    <property type="entry name" value="Calreticulin/calnexin, P domain"/>
    <property type="match status" value="1"/>
</dbReference>
<keyword evidence="4 10" id="KW-0256">Endoplasmic reticulum</keyword>
<evidence type="ECO:0000256" key="2">
    <source>
        <dbReference type="ARBA" id="ARBA00010983"/>
    </source>
</evidence>
<feature type="disulfide bond" evidence="9">
    <location>
        <begin position="180"/>
        <end position="219"/>
    </location>
</feature>
<proteinExistence type="inferred from homology"/>
<name>A0A1V9XKX9_9ACAR</name>
<dbReference type="PRINTS" id="PR00626">
    <property type="entry name" value="CALRETICULIN"/>
</dbReference>
<keyword evidence="6 10" id="KW-0472">Membrane</keyword>
<feature type="compositionally biased region" description="Basic and acidic residues" evidence="11">
    <location>
        <begin position="306"/>
        <end position="326"/>
    </location>
</feature>
<dbReference type="Gene3D" id="2.60.120.200">
    <property type="match status" value="1"/>
</dbReference>
<feature type="region of interest" description="Disordered" evidence="11">
    <location>
        <begin position="293"/>
        <end position="355"/>
    </location>
</feature>
<dbReference type="OrthoDB" id="1938156at2759"/>
<dbReference type="Pfam" id="PF00262">
    <property type="entry name" value="Calreticulin"/>
    <property type="match status" value="1"/>
</dbReference>
<dbReference type="AlphaFoldDB" id="A0A1V9XKX9"/>
<dbReference type="PROSITE" id="PS00804">
    <property type="entry name" value="CALRETICULIN_2"/>
    <property type="match status" value="1"/>
</dbReference>
<gene>
    <name evidence="12" type="ORF">BIW11_01025</name>
</gene>
<feature type="transmembrane region" description="Helical" evidence="10">
    <location>
        <begin position="517"/>
        <end position="538"/>
    </location>
</feature>
<keyword evidence="3 10" id="KW-0812">Transmembrane</keyword>
<comment type="caution">
    <text evidence="12">The sequence shown here is derived from an EMBL/GenBank/DDBJ whole genome shotgun (WGS) entry which is preliminary data.</text>
</comment>
<keyword evidence="5 10" id="KW-1133">Transmembrane helix</keyword>
<evidence type="ECO:0000313" key="12">
    <source>
        <dbReference type="EMBL" id="OQR74091.1"/>
    </source>
</evidence>
<feature type="compositionally biased region" description="Basic and acidic residues" evidence="11">
    <location>
        <begin position="566"/>
        <end position="575"/>
    </location>
</feature>
<dbReference type="GO" id="GO:0006457">
    <property type="term" value="P:protein folding"/>
    <property type="evidence" value="ECO:0007669"/>
    <property type="project" value="InterPro"/>
</dbReference>
<keyword evidence="9" id="KW-1015">Disulfide bond</keyword>
<evidence type="ECO:0000256" key="11">
    <source>
        <dbReference type="SAM" id="MobiDB-lite"/>
    </source>
</evidence>
<dbReference type="InterPro" id="IPR018124">
    <property type="entry name" value="Calret/calnex_CS"/>
</dbReference>
<evidence type="ECO:0000256" key="4">
    <source>
        <dbReference type="ARBA" id="ARBA00022824"/>
    </source>
</evidence>
<dbReference type="FunCoup" id="A0A1V9XKX9">
    <property type="interactions" value="1079"/>
</dbReference>
<sequence length="648" mass="72658">MGNPQGPMILSTSYIPHLARITPLRSNPTTTPTATLLRLLTIRAHFIPDQAVETMLRWTLCLLVGHLCHLSGADPDKVTYKSPVPAGNAYLAEHFDYIDQFREQWVFSTAKKDGSDSGYDGKFELGHSKDENRQPGDSGMVLQSKARHHAISSALKQPFMFDHRPLIVQYDVQFMNGMECGGAYLKLLSQPDDSTSTEALMQSFNDKTRYSVMFGPDKCGMTQKLHFIIQHRNPVTGAFQEKHWKEANNAGNAMGGKFGDVFTDKKPHQYTLILSPDNTFEIQIDGRQEFKGSLLEDMDPPINPPKEIEDADDRKPEDWDDREKIPDPAATKPEDWDESEPKEVPDPKAEKPIGWLDDEPLMIPDATATRPVDWDEDMDGTWEAPLVDNPKCKDVGCGEWKPPMIANPKYKGKWHAPLIDNPTYKGRWRPRMIPNPNYFEDRNPFRLQPVVAVGFELWSMTDGILFDNLLITDDKAVATQWSEDGFQTKRRILARGSQSLVDWLLHSFVDLSTQYPWLWAIYVLVIGMPIALLISYCCMSRGGDRDEPARRKKSDLEEEDEEPLLENEKAEEDQPHAAGGDAGGDTGENVGDDAVDDALGEPGGGSAGSGADQSGDDDEDDDDDEVAREQGESPKPSGTRQRRKARKD</sequence>
<dbReference type="FunFam" id="2.60.120.200:FF:000011">
    <property type="entry name" value="Probable calnexin"/>
    <property type="match status" value="1"/>
</dbReference>
<comment type="subcellular location">
    <subcellularLocation>
        <location evidence="1">Endoplasmic reticulum membrane</location>
        <topology evidence="1">Single-pass type I membrane protein</topology>
    </subcellularLocation>
</comment>
<evidence type="ECO:0000256" key="3">
    <source>
        <dbReference type="ARBA" id="ARBA00022692"/>
    </source>
</evidence>
<dbReference type="STRING" id="418985.A0A1V9XKX9"/>
<dbReference type="Proteomes" id="UP000192247">
    <property type="component" value="Unassembled WGS sequence"/>
</dbReference>
<feature type="compositionally biased region" description="Basic and acidic residues" evidence="11">
    <location>
        <begin position="113"/>
        <end position="134"/>
    </location>
</feature>
<feature type="region of interest" description="Disordered" evidence="11">
    <location>
        <begin position="542"/>
        <end position="648"/>
    </location>
</feature>
<dbReference type="SUPFAM" id="SSF49899">
    <property type="entry name" value="Concanavalin A-like lectins/glucanases"/>
    <property type="match status" value="1"/>
</dbReference>
<keyword evidence="7 10" id="KW-0143">Chaperone</keyword>
<evidence type="ECO:0000256" key="1">
    <source>
        <dbReference type="ARBA" id="ARBA00004115"/>
    </source>
</evidence>
<evidence type="ECO:0000256" key="10">
    <source>
        <dbReference type="RuleBase" id="RU362126"/>
    </source>
</evidence>
<organism evidence="12 13">
    <name type="scientific">Tropilaelaps mercedesae</name>
    <dbReference type="NCBI Taxonomy" id="418985"/>
    <lineage>
        <taxon>Eukaryota</taxon>
        <taxon>Metazoa</taxon>
        <taxon>Ecdysozoa</taxon>
        <taxon>Arthropoda</taxon>
        <taxon>Chelicerata</taxon>
        <taxon>Arachnida</taxon>
        <taxon>Acari</taxon>
        <taxon>Parasitiformes</taxon>
        <taxon>Mesostigmata</taxon>
        <taxon>Gamasina</taxon>
        <taxon>Dermanyssoidea</taxon>
        <taxon>Laelapidae</taxon>
        <taxon>Tropilaelaps</taxon>
    </lineage>
</organism>
<dbReference type="GO" id="GO:0005789">
    <property type="term" value="C:endoplasmic reticulum membrane"/>
    <property type="evidence" value="ECO:0007669"/>
    <property type="project" value="UniProtKB-SubCell"/>
</dbReference>
<feature type="compositionally biased region" description="Basic and acidic residues" evidence="11">
    <location>
        <begin position="339"/>
        <end position="351"/>
    </location>
</feature>
<dbReference type="InterPro" id="IPR013320">
    <property type="entry name" value="ConA-like_dom_sf"/>
</dbReference>
<dbReference type="InterPro" id="IPR009033">
    <property type="entry name" value="Calreticulin/calnexin_P_dom_sf"/>
</dbReference>
<evidence type="ECO:0000256" key="6">
    <source>
        <dbReference type="ARBA" id="ARBA00023136"/>
    </source>
</evidence>
<dbReference type="PANTHER" id="PTHR11073">
    <property type="entry name" value="CALRETICULIN AND CALNEXIN"/>
    <property type="match status" value="1"/>
</dbReference>
<feature type="compositionally biased region" description="Acidic residues" evidence="11">
    <location>
        <begin position="614"/>
        <end position="626"/>
    </location>
</feature>
<dbReference type="EMBL" id="MNPL01008747">
    <property type="protein sequence ID" value="OQR74091.1"/>
    <property type="molecule type" value="Genomic_DNA"/>
</dbReference>
<evidence type="ECO:0000256" key="8">
    <source>
        <dbReference type="ARBA" id="ARBA00053392"/>
    </source>
</evidence>
<dbReference type="InterPro" id="IPR001580">
    <property type="entry name" value="Calret/calnex"/>
</dbReference>
<dbReference type="GO" id="GO:0051082">
    <property type="term" value="F:unfolded protein binding"/>
    <property type="evidence" value="ECO:0007669"/>
    <property type="project" value="InterPro"/>
</dbReference>
<protein>
    <submittedName>
        <fullName evidence="12">Calnexin-like</fullName>
    </submittedName>
</protein>
<keyword evidence="13" id="KW-1185">Reference proteome</keyword>
<feature type="compositionally biased region" description="Acidic residues" evidence="11">
    <location>
        <begin position="590"/>
        <end position="599"/>
    </location>
</feature>
<dbReference type="PANTHER" id="PTHR11073:SF1">
    <property type="entry name" value="CALNEXIN 14D-RELATED"/>
    <property type="match status" value="1"/>
</dbReference>
<reference evidence="12 13" key="1">
    <citation type="journal article" date="2017" name="Gigascience">
        <title>Draft genome of the honey bee ectoparasitic mite, Tropilaelaps mercedesae, is shaped by the parasitic life history.</title>
        <authorList>
            <person name="Dong X."/>
            <person name="Armstrong S.D."/>
            <person name="Xia D."/>
            <person name="Makepeace B.L."/>
            <person name="Darby A.C."/>
            <person name="Kadowaki T."/>
        </authorList>
    </citation>
    <scope>NUCLEOTIDE SEQUENCE [LARGE SCALE GENOMIC DNA]</scope>
    <source>
        <strain evidence="12">Wuxi-XJTLU</strain>
    </source>
</reference>
<dbReference type="InParanoid" id="A0A1V9XKX9"/>
<dbReference type="GO" id="GO:0036503">
    <property type="term" value="P:ERAD pathway"/>
    <property type="evidence" value="ECO:0007669"/>
    <property type="project" value="TreeGrafter"/>
</dbReference>
<feature type="region of interest" description="Disordered" evidence="11">
    <location>
        <begin position="113"/>
        <end position="139"/>
    </location>
</feature>
<dbReference type="GO" id="GO:0005509">
    <property type="term" value="F:calcium ion binding"/>
    <property type="evidence" value="ECO:0007669"/>
    <property type="project" value="InterPro"/>
</dbReference>